<proteinExistence type="predicted"/>
<organism evidence="2 3">
    <name type="scientific">Candidatus Scatomorpha merdipullorum</name>
    <dbReference type="NCBI Taxonomy" id="2840927"/>
    <lineage>
        <taxon>Bacteria</taxon>
        <taxon>Bacillati</taxon>
        <taxon>Bacillota</taxon>
        <taxon>Clostridia</taxon>
        <taxon>Eubacteriales</taxon>
        <taxon>Candidatus Scatomorpha</taxon>
    </lineage>
</organism>
<reference evidence="2" key="1">
    <citation type="submission" date="2020-10" db="EMBL/GenBank/DDBJ databases">
        <authorList>
            <person name="Gilroy R."/>
        </authorList>
    </citation>
    <scope>NUCLEOTIDE SEQUENCE</scope>
    <source>
        <strain evidence="2">ChiHjej10B9-9673</strain>
    </source>
</reference>
<protein>
    <submittedName>
        <fullName evidence="2">SH3 domain-containing protein</fullName>
    </submittedName>
</protein>
<gene>
    <name evidence="2" type="ORF">IAC18_05465</name>
</gene>
<dbReference type="Pfam" id="PF08239">
    <property type="entry name" value="SH3_3"/>
    <property type="match status" value="1"/>
</dbReference>
<dbReference type="AlphaFoldDB" id="A0A9D1FDG9"/>
<dbReference type="EMBL" id="DVJK01000153">
    <property type="protein sequence ID" value="HIS66995.1"/>
    <property type="molecule type" value="Genomic_DNA"/>
</dbReference>
<accession>A0A9D1FDG9</accession>
<dbReference type="InterPro" id="IPR003646">
    <property type="entry name" value="SH3-like_bac-type"/>
</dbReference>
<feature type="domain" description="SH3b" evidence="1">
    <location>
        <begin position="16"/>
        <end position="63"/>
    </location>
</feature>
<sequence length="93" mass="10050">TGAGALYYADCEEFITLRAEPDVGSEALTTIPRGAQMSYVSAAGEFACVDYQGRRGYVLASYIAPVPSEPEPEPAETESSLIDKAKEWLDRLS</sequence>
<evidence type="ECO:0000313" key="3">
    <source>
        <dbReference type="Proteomes" id="UP000824001"/>
    </source>
</evidence>
<evidence type="ECO:0000259" key="1">
    <source>
        <dbReference type="Pfam" id="PF08239"/>
    </source>
</evidence>
<dbReference type="Gene3D" id="2.30.30.40">
    <property type="entry name" value="SH3 Domains"/>
    <property type="match status" value="1"/>
</dbReference>
<dbReference type="Proteomes" id="UP000824001">
    <property type="component" value="Unassembled WGS sequence"/>
</dbReference>
<feature type="non-terminal residue" evidence="2">
    <location>
        <position position="1"/>
    </location>
</feature>
<evidence type="ECO:0000313" key="2">
    <source>
        <dbReference type="EMBL" id="HIS66995.1"/>
    </source>
</evidence>
<reference evidence="2" key="2">
    <citation type="journal article" date="2021" name="PeerJ">
        <title>Extensive microbial diversity within the chicken gut microbiome revealed by metagenomics and culture.</title>
        <authorList>
            <person name="Gilroy R."/>
            <person name="Ravi A."/>
            <person name="Getino M."/>
            <person name="Pursley I."/>
            <person name="Horton D.L."/>
            <person name="Alikhan N.F."/>
            <person name="Baker D."/>
            <person name="Gharbi K."/>
            <person name="Hall N."/>
            <person name="Watson M."/>
            <person name="Adriaenssens E.M."/>
            <person name="Foster-Nyarko E."/>
            <person name="Jarju S."/>
            <person name="Secka A."/>
            <person name="Antonio M."/>
            <person name="Oren A."/>
            <person name="Chaudhuri R.R."/>
            <person name="La Ragione R."/>
            <person name="Hildebrand F."/>
            <person name="Pallen M.J."/>
        </authorList>
    </citation>
    <scope>NUCLEOTIDE SEQUENCE</scope>
    <source>
        <strain evidence="2">ChiHjej10B9-9673</strain>
    </source>
</reference>
<name>A0A9D1FDG9_9FIRM</name>
<comment type="caution">
    <text evidence="2">The sequence shown here is derived from an EMBL/GenBank/DDBJ whole genome shotgun (WGS) entry which is preliminary data.</text>
</comment>